<dbReference type="SUPFAM" id="SSF52540">
    <property type="entry name" value="P-loop containing nucleoside triphosphate hydrolases"/>
    <property type="match status" value="1"/>
</dbReference>
<protein>
    <recommendedName>
        <fullName evidence="1">Sulfatase-modifying factor enzyme-like domain-containing protein</fullName>
    </recommendedName>
</protein>
<dbReference type="Gene3D" id="3.90.1580.10">
    <property type="entry name" value="paralog of FGE (formylglycine-generating enzyme)"/>
    <property type="match status" value="1"/>
</dbReference>
<dbReference type="Pfam" id="PF03781">
    <property type="entry name" value="FGE-sulfatase"/>
    <property type="match status" value="1"/>
</dbReference>
<dbReference type="GeneID" id="29559101"/>
<dbReference type="InterPro" id="IPR027417">
    <property type="entry name" value="P-loop_NTPase"/>
</dbReference>
<reference evidence="2" key="1">
    <citation type="submission" date="2013-04" db="EMBL/GenBank/DDBJ databases">
        <title>The genome sequencing project of 58 acetic acid bacteria.</title>
        <authorList>
            <person name="Okamoto-Kainuma A."/>
            <person name="Ishikawa M."/>
            <person name="Umino S."/>
            <person name="Koizumi Y."/>
            <person name="Shiwa Y."/>
            <person name="Yoshikawa H."/>
            <person name="Matsutani M."/>
            <person name="Matsushita K."/>
        </authorList>
    </citation>
    <scope>NUCLEOTIDE SEQUENCE</scope>
    <source>
        <strain evidence="2">DSM 14337</strain>
    </source>
</reference>
<dbReference type="Gene3D" id="3.40.50.300">
    <property type="entry name" value="P-loop containing nucleotide triphosphate hydrolases"/>
    <property type="match status" value="1"/>
</dbReference>
<gene>
    <name evidence="2" type="ORF">AA14337_0803</name>
</gene>
<dbReference type="InterPro" id="IPR005532">
    <property type="entry name" value="SUMF_dom"/>
</dbReference>
<dbReference type="InterPro" id="IPR051043">
    <property type="entry name" value="Sulfatase_Mod_Factor_Kinase"/>
</dbReference>
<evidence type="ECO:0000313" key="3">
    <source>
        <dbReference type="Proteomes" id="UP001065047"/>
    </source>
</evidence>
<name>A0ABQ0PPD7_9PROT</name>
<feature type="domain" description="Sulfatase-modifying factor enzyme-like" evidence="1">
    <location>
        <begin position="442"/>
        <end position="683"/>
    </location>
</feature>
<dbReference type="PANTHER" id="PTHR23150:SF19">
    <property type="entry name" value="FORMYLGLYCINE-GENERATING ENZYME"/>
    <property type="match status" value="1"/>
</dbReference>
<dbReference type="Proteomes" id="UP001065047">
    <property type="component" value="Unassembled WGS sequence"/>
</dbReference>
<dbReference type="PANTHER" id="PTHR23150">
    <property type="entry name" value="SULFATASE MODIFYING FACTOR 1, 2"/>
    <property type="match status" value="1"/>
</dbReference>
<evidence type="ECO:0000259" key="1">
    <source>
        <dbReference type="Pfam" id="PF03781"/>
    </source>
</evidence>
<comment type="caution">
    <text evidence="2">The sequence shown here is derived from an EMBL/GenBank/DDBJ whole genome shotgun (WGS) entry which is preliminary data.</text>
</comment>
<sequence>MLQFLRQHAVSLLQHYGTRPLLWNTNGTAQANWADGYIPLLTTYTKEDSEAKGLRRIAAPKAPRPAVHFSALEMVQQNRFSLFWGERGSGKTSFALDLALNLAGEQLRHNEYNLKNFIRPIPRNDQNLVQVESWNLPPTWPVYAPVHPQDHWEQFYARIEHLLEHDNCLLIVDGLENFFNPDEVLNELEKLYLEQDGLRLVILANRFLCQGLHVPFTLAQFSIMELNAAQQRALSADTPVQKGQEARPNLVVAANAVGKLADGEATSLAVADIWLDNAAPLSVRKELQVVITAYWQGNRQALDQLPQTLQNFFRSDFAQTTLFPVIAAYALLDMEDDARLATLGSDLSLWRRAIPFLVTLLQKRQQTIVPLTRGLLSMDDPSATGLRYGANLVLQHLQNDLSIQQLCRSALLNFLQHDASTTPTKNEVAHMLAALGDQRNFDDLICIPAGYATLGSDTHVNSSPVHTVYVKAFKIGRFPVTNSQYALFVQQTAHTWPAFNTLLPAQANIPAADVTWYDAQAYCAWLTQRWRKEGRISASEVVRLPTEPEWEWAARGPQPDYAGKVCYPWGPQWRSDLCNSSELGLNKPTSVGLSAAGRSLFGVEDMAGQIWEWTSTLWGKDMAHPDYTYPYCNDGREDLNAPATIRRVLRGGCFSSPSLKANCSYRGSLEPNGFWRGNGFRIAVA</sequence>
<evidence type="ECO:0000313" key="2">
    <source>
        <dbReference type="EMBL" id="GBQ77374.1"/>
    </source>
</evidence>
<accession>A0ABQ0PPD7</accession>
<dbReference type="EMBL" id="BAPF01000007">
    <property type="protein sequence ID" value="GBQ77374.1"/>
    <property type="molecule type" value="Genomic_DNA"/>
</dbReference>
<dbReference type="RefSeq" id="WP_061504711.1">
    <property type="nucleotide sequence ID" value="NZ_BAPF01000007.1"/>
</dbReference>
<dbReference type="InterPro" id="IPR042095">
    <property type="entry name" value="SUMF_sf"/>
</dbReference>
<organism evidence="2 3">
    <name type="scientific">Acetobacter malorum DSM 14337</name>
    <dbReference type="NCBI Taxonomy" id="1307910"/>
    <lineage>
        <taxon>Bacteria</taxon>
        <taxon>Pseudomonadati</taxon>
        <taxon>Pseudomonadota</taxon>
        <taxon>Alphaproteobacteria</taxon>
        <taxon>Acetobacterales</taxon>
        <taxon>Acetobacteraceae</taxon>
        <taxon>Acetobacter</taxon>
    </lineage>
</organism>
<dbReference type="SUPFAM" id="SSF56436">
    <property type="entry name" value="C-type lectin-like"/>
    <property type="match status" value="1"/>
</dbReference>
<dbReference type="InterPro" id="IPR016187">
    <property type="entry name" value="CTDL_fold"/>
</dbReference>
<keyword evidence="3" id="KW-1185">Reference proteome</keyword>
<proteinExistence type="predicted"/>